<sequence length="16" mass="1861">MPQPSYLLVFLILTII</sequence>
<reference evidence="1" key="2">
    <citation type="journal article" date="2015" name="Data Brief">
        <title>Shoot transcriptome of the giant reed, Arundo donax.</title>
        <authorList>
            <person name="Barrero R.A."/>
            <person name="Guerrero F.D."/>
            <person name="Moolhuijzen P."/>
            <person name="Goolsby J.A."/>
            <person name="Tidwell J."/>
            <person name="Bellgard S.E."/>
            <person name="Bellgard M.I."/>
        </authorList>
    </citation>
    <scope>NUCLEOTIDE SEQUENCE</scope>
    <source>
        <tissue evidence="1">Shoot tissue taken approximately 20 cm above the soil surface</tissue>
    </source>
</reference>
<evidence type="ECO:0000313" key="1">
    <source>
        <dbReference type="EMBL" id="JAD38978.1"/>
    </source>
</evidence>
<protein>
    <submittedName>
        <fullName evidence="1">Uncharacterized protein</fullName>
    </submittedName>
</protein>
<dbReference type="AlphaFoldDB" id="A0A0A8ZMP1"/>
<proteinExistence type="predicted"/>
<accession>A0A0A8ZMP1</accession>
<name>A0A0A8ZMP1_ARUDO</name>
<reference evidence="1" key="1">
    <citation type="submission" date="2014-09" db="EMBL/GenBank/DDBJ databases">
        <authorList>
            <person name="Magalhaes I.L.F."/>
            <person name="Oliveira U."/>
            <person name="Santos F.R."/>
            <person name="Vidigal T.H.D.A."/>
            <person name="Brescovit A.D."/>
            <person name="Santos A.J."/>
        </authorList>
    </citation>
    <scope>NUCLEOTIDE SEQUENCE</scope>
    <source>
        <tissue evidence="1">Shoot tissue taken approximately 20 cm above the soil surface</tissue>
    </source>
</reference>
<dbReference type="EMBL" id="GBRH01258917">
    <property type="protein sequence ID" value="JAD38978.1"/>
    <property type="molecule type" value="Transcribed_RNA"/>
</dbReference>
<organism evidence="1">
    <name type="scientific">Arundo donax</name>
    <name type="common">Giant reed</name>
    <name type="synonym">Donax arundinaceus</name>
    <dbReference type="NCBI Taxonomy" id="35708"/>
    <lineage>
        <taxon>Eukaryota</taxon>
        <taxon>Viridiplantae</taxon>
        <taxon>Streptophyta</taxon>
        <taxon>Embryophyta</taxon>
        <taxon>Tracheophyta</taxon>
        <taxon>Spermatophyta</taxon>
        <taxon>Magnoliopsida</taxon>
        <taxon>Liliopsida</taxon>
        <taxon>Poales</taxon>
        <taxon>Poaceae</taxon>
        <taxon>PACMAD clade</taxon>
        <taxon>Arundinoideae</taxon>
        <taxon>Arundineae</taxon>
        <taxon>Arundo</taxon>
    </lineage>
</organism>